<keyword evidence="3" id="KW-1185">Reference proteome</keyword>
<sequence>MRFNLSFLALISSATAVPLTDTDTTNTTSTILFTRSESYKCGGGWICGSHDHLKRCDQSVNHYLVRTDEVLYGSAGSGREKDGACPPESHFACKIFVAGADHCARSGNEMWQDYQDIRNKKKGNCNGGRNTCGTKNWGDGCRTTVDYVAYCDPKQVF</sequence>
<reference evidence="2" key="2">
    <citation type="submission" date="2023-05" db="EMBL/GenBank/DDBJ databases">
        <authorList>
            <consortium name="Lawrence Berkeley National Laboratory"/>
            <person name="Steindorff A."/>
            <person name="Hensen N."/>
            <person name="Bonometti L."/>
            <person name="Westerberg I."/>
            <person name="Brannstrom I.O."/>
            <person name="Guillou S."/>
            <person name="Cros-Aarteil S."/>
            <person name="Calhoun S."/>
            <person name="Haridas S."/>
            <person name="Kuo A."/>
            <person name="Mondo S."/>
            <person name="Pangilinan J."/>
            <person name="Riley R."/>
            <person name="Labutti K."/>
            <person name="Andreopoulos B."/>
            <person name="Lipzen A."/>
            <person name="Chen C."/>
            <person name="Yanf M."/>
            <person name="Daum C."/>
            <person name="Ng V."/>
            <person name="Clum A."/>
            <person name="Ohm R."/>
            <person name="Martin F."/>
            <person name="Silar P."/>
            <person name="Natvig D."/>
            <person name="Lalanne C."/>
            <person name="Gautier V."/>
            <person name="Ament-Velasquez S.L."/>
            <person name="Kruys A."/>
            <person name="Hutchinson M.I."/>
            <person name="Powell A.J."/>
            <person name="Barry K."/>
            <person name="Miller A.N."/>
            <person name="Grigoriev I.V."/>
            <person name="Debuchy R."/>
            <person name="Gladieux P."/>
            <person name="Thoren M.H."/>
            <person name="Johannesson H."/>
        </authorList>
    </citation>
    <scope>NUCLEOTIDE SEQUENCE</scope>
    <source>
        <strain evidence="2">CBS 990.96</strain>
    </source>
</reference>
<accession>A0AAN6YP15</accession>
<evidence type="ECO:0008006" key="4">
    <source>
        <dbReference type="Google" id="ProtNLM"/>
    </source>
</evidence>
<dbReference type="EMBL" id="MU865460">
    <property type="protein sequence ID" value="KAK4222659.1"/>
    <property type="molecule type" value="Genomic_DNA"/>
</dbReference>
<proteinExistence type="predicted"/>
<name>A0AAN6YP15_9PEZI</name>
<protein>
    <recommendedName>
        <fullName evidence="4">Secreted protein</fullName>
    </recommendedName>
</protein>
<reference evidence="2" key="1">
    <citation type="journal article" date="2023" name="Mol. Phylogenet. Evol.">
        <title>Genome-scale phylogeny and comparative genomics of the fungal order Sordariales.</title>
        <authorList>
            <person name="Hensen N."/>
            <person name="Bonometti L."/>
            <person name="Westerberg I."/>
            <person name="Brannstrom I.O."/>
            <person name="Guillou S."/>
            <person name="Cros-Aarteil S."/>
            <person name="Calhoun S."/>
            <person name="Haridas S."/>
            <person name="Kuo A."/>
            <person name="Mondo S."/>
            <person name="Pangilinan J."/>
            <person name="Riley R."/>
            <person name="LaButti K."/>
            <person name="Andreopoulos B."/>
            <person name="Lipzen A."/>
            <person name="Chen C."/>
            <person name="Yan M."/>
            <person name="Daum C."/>
            <person name="Ng V."/>
            <person name="Clum A."/>
            <person name="Steindorff A."/>
            <person name="Ohm R.A."/>
            <person name="Martin F."/>
            <person name="Silar P."/>
            <person name="Natvig D.O."/>
            <person name="Lalanne C."/>
            <person name="Gautier V."/>
            <person name="Ament-Velasquez S.L."/>
            <person name="Kruys A."/>
            <person name="Hutchinson M.I."/>
            <person name="Powell A.J."/>
            <person name="Barry K."/>
            <person name="Miller A.N."/>
            <person name="Grigoriev I.V."/>
            <person name="Debuchy R."/>
            <person name="Gladieux P."/>
            <person name="Hiltunen Thoren M."/>
            <person name="Johannesson H."/>
        </authorList>
    </citation>
    <scope>NUCLEOTIDE SEQUENCE</scope>
    <source>
        <strain evidence="2">CBS 990.96</strain>
    </source>
</reference>
<feature type="chain" id="PRO_5042932341" description="Secreted protein" evidence="1">
    <location>
        <begin position="17"/>
        <end position="157"/>
    </location>
</feature>
<evidence type="ECO:0000313" key="2">
    <source>
        <dbReference type="EMBL" id="KAK4222659.1"/>
    </source>
</evidence>
<dbReference type="AlphaFoldDB" id="A0AAN6YP15"/>
<dbReference type="Pfam" id="PF15474">
    <property type="entry name" value="MU117"/>
    <property type="match status" value="1"/>
</dbReference>
<evidence type="ECO:0000313" key="3">
    <source>
        <dbReference type="Proteomes" id="UP001301958"/>
    </source>
</evidence>
<keyword evidence="1" id="KW-0732">Signal</keyword>
<gene>
    <name evidence="2" type="ORF">QBC38DRAFT_374648</name>
</gene>
<comment type="caution">
    <text evidence="2">The sequence shown here is derived from an EMBL/GenBank/DDBJ whole genome shotgun (WGS) entry which is preliminary data.</text>
</comment>
<evidence type="ECO:0000256" key="1">
    <source>
        <dbReference type="SAM" id="SignalP"/>
    </source>
</evidence>
<organism evidence="2 3">
    <name type="scientific">Podospora fimiseda</name>
    <dbReference type="NCBI Taxonomy" id="252190"/>
    <lineage>
        <taxon>Eukaryota</taxon>
        <taxon>Fungi</taxon>
        <taxon>Dikarya</taxon>
        <taxon>Ascomycota</taxon>
        <taxon>Pezizomycotina</taxon>
        <taxon>Sordariomycetes</taxon>
        <taxon>Sordariomycetidae</taxon>
        <taxon>Sordariales</taxon>
        <taxon>Podosporaceae</taxon>
        <taxon>Podospora</taxon>
    </lineage>
</organism>
<dbReference type="InterPro" id="IPR029167">
    <property type="entry name" value="Mug117"/>
</dbReference>
<dbReference type="Proteomes" id="UP001301958">
    <property type="component" value="Unassembled WGS sequence"/>
</dbReference>
<feature type="signal peptide" evidence="1">
    <location>
        <begin position="1"/>
        <end position="16"/>
    </location>
</feature>